<proteinExistence type="predicted"/>
<dbReference type="InterPro" id="IPR016658">
    <property type="entry name" value="DNA_primase_LEF1"/>
</dbReference>
<sequence>MATAVKKQLYSENNALLMWNSVAFNDSRKYAFFNGRRWYHPPTPFDSFNDFYEYINRHDITDVHVKCLEDNMGREWVIDVDFDRNNSAQLLDLKIAVAKVTFLNFFGSDNIARVMHSGNRGVHVWLKINKFRMSASQQQREKYFKIFMAPCGAIDLAAIRPGSFIDALNRAIEDKDIEPMIRKHYNAEIDRQTIIKSLWPMVDRQVFCHVTHQIRAPFSYNFKGQNFSRQLH</sequence>
<accession>A0A1B1V5P3</accession>
<dbReference type="GO" id="GO:0006269">
    <property type="term" value="P:DNA replication, synthesis of primer"/>
    <property type="evidence" value="ECO:0007669"/>
    <property type="project" value="InterPro"/>
</dbReference>
<dbReference type="EMBL" id="KU563146">
    <property type="protein sequence ID" value="ANW09691.1"/>
    <property type="molecule type" value="Genomic_DNA"/>
</dbReference>
<organism evidence="2">
    <name type="scientific">Malacosoma sp. alphabaculovirus</name>
    <dbReference type="NCBI Taxonomy" id="1881632"/>
    <lineage>
        <taxon>Viruses</taxon>
        <taxon>Viruses incertae sedis</taxon>
        <taxon>Naldaviricetes</taxon>
        <taxon>Lefavirales</taxon>
        <taxon>Baculoviridae</taxon>
        <taxon>Alphabaculovirus</taxon>
    </lineage>
</organism>
<dbReference type="SUPFAM" id="SSF56747">
    <property type="entry name" value="Prim-pol domain"/>
    <property type="match status" value="1"/>
</dbReference>
<gene>
    <name evidence="2" type="primary">masp6.12</name>
</gene>
<dbReference type="PIRSF" id="PIRSF016433">
    <property type="entry name" value="Viral_DNA_prim"/>
    <property type="match status" value="1"/>
</dbReference>
<dbReference type="Pfam" id="PF01896">
    <property type="entry name" value="DNA_primase_S"/>
    <property type="match status" value="1"/>
</dbReference>
<dbReference type="GO" id="GO:0003899">
    <property type="term" value="F:DNA-directed RNA polymerase activity"/>
    <property type="evidence" value="ECO:0007669"/>
    <property type="project" value="InterPro"/>
</dbReference>
<evidence type="ECO:0000313" key="1">
    <source>
        <dbReference type="EMBL" id="ANW09691.1"/>
    </source>
</evidence>
<name>A0A1B1V5P3_9ABAC</name>
<dbReference type="InterPro" id="IPR002755">
    <property type="entry name" value="DNA_primase_S"/>
</dbReference>
<dbReference type="EMBL" id="KU707951">
    <property type="protein sequence ID" value="ANW12342.1"/>
    <property type="molecule type" value="Genomic_DNA"/>
</dbReference>
<reference evidence="2" key="2">
    <citation type="submission" date="2016-02" db="EMBL/GenBank/DDBJ databases">
        <authorList>
            <person name="Wen L."/>
            <person name="He K."/>
            <person name="Yang H."/>
        </authorList>
    </citation>
    <scope>NUCLEOTIDE SEQUENCE</scope>
    <source>
        <strain evidence="2">164</strain>
    </source>
</reference>
<reference evidence="1" key="1">
    <citation type="submission" date="2016-01" db="EMBL/GenBank/DDBJ databases">
        <authorList>
            <person name="Oliw E.H."/>
        </authorList>
    </citation>
    <scope>NUCLEOTIDE SEQUENCE</scope>
    <source>
        <strain evidence="1">Martignoni</strain>
    </source>
</reference>
<evidence type="ECO:0000313" key="2">
    <source>
        <dbReference type="EMBL" id="ANW12342.1"/>
    </source>
</evidence>
<protein>
    <submittedName>
        <fullName evidence="2">Lef1</fullName>
    </submittedName>
</protein>
<dbReference type="Gene3D" id="3.90.920.10">
    <property type="entry name" value="DNA primase, PRIM domain"/>
    <property type="match status" value="1"/>
</dbReference>